<protein>
    <recommendedName>
        <fullName evidence="4">Fe2OG dioxygenase domain-containing protein</fullName>
    </recommendedName>
</protein>
<name>A0AA35Q149_9HYPO</name>
<dbReference type="Proteomes" id="UP001160390">
    <property type="component" value="Unassembled WGS sequence"/>
</dbReference>
<evidence type="ECO:0000256" key="1">
    <source>
        <dbReference type="SAM" id="MobiDB-lite"/>
    </source>
</evidence>
<dbReference type="AlphaFoldDB" id="A0AA35Q149"/>
<sequence>MANNPSERVSGPTRQNNSDQDVALDGAVQQGGLCARWCTIHQDGTFSIDESKIKCFLPTEKRENTALMQLYLRGLEPTAEIYPLIFDGQNIDSSTPESVRLRSLAFFRDLVSNPTLGATNIDALESKQRLVLATGVRDLFIADYHGLLVENERKLLKELVGIIKMPLDPIYLNETMLSFHPSAEFTCVKFIEDLDGKLQDKNIQPFIRCLIAPRLFAVFVRAADLSYHNFENIVHLDSWFEASMADHGQDGLETSLSESTQPSAKHEIYTCKLQGGTTGALLNSLSSLDLYVPPLNKETRGGDRFIFHSSILSKALTNAVRSSGTLDKIRKGGLRSSFEFVNYIFRYNRFAPGDGNFESHLDTPYYDSTRSHVSKYTLLIYISGGHNNPVLRVNDVSFNDVEEMSCVLFNQSYEHEGRAFLNGSKIFLRTELIFKDTDLHHDPTIGRIFSEACYMTSQSVFDQDPSLSLHAHKCFERANALHWGLEGTASHRSVYLWKQFQGMNFVTNGYNYWFDRNTGTDLRDCAVVATLDYLNCNVGSRPFRSRCASKKIEEKIPDGEIWTFLSSRMRKGVKGFRRLTESTVDSLLEGPSKPFTGRLDDWDGEEDELPEFEQDGDGCCPMHSFPMFNPAKSAEVMECYRLCRNYSRKRLLSAPLILLGNEVTINDDNIKIAGDKIFILRDNQQSPLPPINFAACWGDEPMPPEFVVIGSEIPAPDLLLPPITFREFEEVYQLSLDFFRNDWMLRVDDKRTIPVPDLTEKPEDETPFSEKIPETADGMEKIFEYHFE</sequence>
<proteinExistence type="predicted"/>
<dbReference type="EMBL" id="CABFNP030000812">
    <property type="protein sequence ID" value="CAI6087917.1"/>
    <property type="molecule type" value="Genomic_DNA"/>
</dbReference>
<accession>A0AA35Q149</accession>
<organism evidence="2 3">
    <name type="scientific">Clonostachys chloroleuca</name>
    <dbReference type="NCBI Taxonomy" id="1926264"/>
    <lineage>
        <taxon>Eukaryota</taxon>
        <taxon>Fungi</taxon>
        <taxon>Dikarya</taxon>
        <taxon>Ascomycota</taxon>
        <taxon>Pezizomycotina</taxon>
        <taxon>Sordariomycetes</taxon>
        <taxon>Hypocreomycetidae</taxon>
        <taxon>Hypocreales</taxon>
        <taxon>Bionectriaceae</taxon>
        <taxon>Clonostachys</taxon>
    </lineage>
</organism>
<gene>
    <name evidence="2" type="ORF">CCHLO57077_00013056</name>
</gene>
<comment type="caution">
    <text evidence="2">The sequence shown here is derived from an EMBL/GenBank/DDBJ whole genome shotgun (WGS) entry which is preliminary data.</text>
</comment>
<feature type="region of interest" description="Disordered" evidence="1">
    <location>
        <begin position="1"/>
        <end position="20"/>
    </location>
</feature>
<evidence type="ECO:0000313" key="2">
    <source>
        <dbReference type="EMBL" id="CAI6087917.1"/>
    </source>
</evidence>
<reference evidence="2" key="1">
    <citation type="submission" date="2023-01" db="EMBL/GenBank/DDBJ databases">
        <authorList>
            <person name="Piombo E."/>
        </authorList>
    </citation>
    <scope>NUCLEOTIDE SEQUENCE</scope>
</reference>
<evidence type="ECO:0000313" key="3">
    <source>
        <dbReference type="Proteomes" id="UP001160390"/>
    </source>
</evidence>
<evidence type="ECO:0008006" key="4">
    <source>
        <dbReference type="Google" id="ProtNLM"/>
    </source>
</evidence>
<keyword evidence="3" id="KW-1185">Reference proteome</keyword>